<keyword evidence="3" id="KW-0614">Plasmid</keyword>
<dbReference type="PRINTS" id="PR00081">
    <property type="entry name" value="GDHRDH"/>
</dbReference>
<evidence type="ECO:0000256" key="2">
    <source>
        <dbReference type="ARBA" id="ARBA00023002"/>
    </source>
</evidence>
<reference evidence="3 4" key="1">
    <citation type="submission" date="2021-12" db="EMBL/GenBank/DDBJ databases">
        <title>Genome sequencing of bacteria with rrn-lacking chromosome and rrn-plasmid.</title>
        <authorList>
            <person name="Anda M."/>
            <person name="Iwasaki W."/>
        </authorList>
    </citation>
    <scope>NUCLEOTIDE SEQUENCE [LARGE SCALE GENOMIC DNA]</scope>
    <source>
        <strain evidence="3 4">DSM 100852</strain>
        <plasmid evidence="3 4">pFA5</plasmid>
    </source>
</reference>
<organism evidence="3 4">
    <name type="scientific">Fulvitalea axinellae</name>
    <dbReference type="NCBI Taxonomy" id="1182444"/>
    <lineage>
        <taxon>Bacteria</taxon>
        <taxon>Pseudomonadati</taxon>
        <taxon>Bacteroidota</taxon>
        <taxon>Cytophagia</taxon>
        <taxon>Cytophagales</taxon>
        <taxon>Persicobacteraceae</taxon>
        <taxon>Fulvitalea</taxon>
    </lineage>
</organism>
<dbReference type="SUPFAM" id="SSF51735">
    <property type="entry name" value="NAD(P)-binding Rossmann-fold domains"/>
    <property type="match status" value="1"/>
</dbReference>
<accession>A0AAU9D9S5</accession>
<keyword evidence="2" id="KW-0560">Oxidoreductase</keyword>
<dbReference type="AlphaFoldDB" id="A0AAU9D9S5"/>
<gene>
    <name evidence="3" type="ORF">FUAX_51000</name>
</gene>
<comment type="similarity">
    <text evidence="1">Belongs to the short-chain dehydrogenases/reductases (SDR) family.</text>
</comment>
<dbReference type="PANTHER" id="PTHR24320">
    <property type="entry name" value="RETINOL DEHYDROGENASE"/>
    <property type="match status" value="1"/>
</dbReference>
<dbReference type="InterPro" id="IPR036291">
    <property type="entry name" value="NAD(P)-bd_dom_sf"/>
</dbReference>
<dbReference type="GO" id="GO:0016491">
    <property type="term" value="F:oxidoreductase activity"/>
    <property type="evidence" value="ECO:0007669"/>
    <property type="project" value="UniProtKB-KW"/>
</dbReference>
<dbReference type="Gene3D" id="3.40.50.720">
    <property type="entry name" value="NAD(P)-binding Rossmann-like Domain"/>
    <property type="match status" value="1"/>
</dbReference>
<dbReference type="EMBL" id="AP025319">
    <property type="protein sequence ID" value="BDD12668.1"/>
    <property type="molecule type" value="Genomic_DNA"/>
</dbReference>
<dbReference type="InterPro" id="IPR002347">
    <property type="entry name" value="SDR_fam"/>
</dbReference>
<proteinExistence type="inferred from homology"/>
<dbReference type="PANTHER" id="PTHR24320:SF148">
    <property type="entry name" value="NAD(P)-BINDING ROSSMANN-FOLD SUPERFAMILY PROTEIN"/>
    <property type="match status" value="1"/>
</dbReference>
<sequence length="323" mass="35548">MTYQSIFENEQQSNGEIMNKTILITGANAGIGKETARQLAMVKTTEKIYLACRNRQKALAAKEALEESTGRSIFKILIMDVSDSDSVRRAVAELDEPVDALILNAGGMGGKEPAKRTKDGVTVITASNLLGHAILVDEMLKAEKINKVVLFASSEAARGIKKMGMNRPALKNSSADEFASVFDGSYFGKNFDPMQVYGAVKYGGTMWMSAMARKFPHIRFVTMSPGGTRGTEGMNDLPFLKRLMLKHIGMPIFMPLMGLSHSLKAGAKRFVEGIANESFKSGVFYASKENVLTGAVVDQSLYFRDLKNETYQDNAYEAVRRFF</sequence>
<geneLocation type="plasmid" evidence="3 4">
    <name>pFA5</name>
</geneLocation>
<dbReference type="Proteomes" id="UP001348817">
    <property type="component" value="Plasmid pFA5"/>
</dbReference>
<name>A0AAU9D9S5_9BACT</name>
<evidence type="ECO:0000256" key="1">
    <source>
        <dbReference type="ARBA" id="ARBA00006484"/>
    </source>
</evidence>
<evidence type="ECO:0000313" key="4">
    <source>
        <dbReference type="Proteomes" id="UP001348817"/>
    </source>
</evidence>
<protein>
    <recommendedName>
        <fullName evidence="5">SDR family NAD(P)-dependent oxidoreductase</fullName>
    </recommendedName>
</protein>
<dbReference type="KEGG" id="fax:FUAX_51000"/>
<dbReference type="Pfam" id="PF00106">
    <property type="entry name" value="adh_short"/>
    <property type="match status" value="1"/>
</dbReference>
<evidence type="ECO:0008006" key="5">
    <source>
        <dbReference type="Google" id="ProtNLM"/>
    </source>
</evidence>
<keyword evidence="4" id="KW-1185">Reference proteome</keyword>
<evidence type="ECO:0000313" key="3">
    <source>
        <dbReference type="EMBL" id="BDD12668.1"/>
    </source>
</evidence>